<organism evidence="1 2">
    <name type="scientific">Metabacillus hrfriensis</name>
    <dbReference type="NCBI Taxonomy" id="3048891"/>
    <lineage>
        <taxon>Bacteria</taxon>
        <taxon>Bacillati</taxon>
        <taxon>Bacillota</taxon>
        <taxon>Bacilli</taxon>
        <taxon>Bacillales</taxon>
        <taxon>Bacillaceae</taxon>
        <taxon>Metabacillus</taxon>
    </lineage>
</organism>
<gene>
    <name evidence="1" type="ORF">QLQ22_12210</name>
</gene>
<protein>
    <submittedName>
        <fullName evidence="1">CotD family spore coat protein</fullName>
    </submittedName>
</protein>
<name>A0ACD4RI79_9BACI</name>
<reference evidence="2" key="1">
    <citation type="journal article" date="2025" name="Aquaculture">
        <title>Assessment of the bioflocculant production and safety properties of Metabacillus hrfriensis sp. nov. based on phenotypic and whole-genome sequencing analysis.</title>
        <authorList>
            <person name="Zhang R."/>
            <person name="Zhao Z."/>
            <person name="Luo L."/>
            <person name="Wang S."/>
            <person name="Guo K."/>
            <person name="Xu W."/>
        </authorList>
    </citation>
    <scope>NUCLEOTIDE SEQUENCE [LARGE SCALE GENOMIC DNA]</scope>
    <source>
        <strain evidence="2">CT-WN-B3</strain>
    </source>
</reference>
<evidence type="ECO:0000313" key="2">
    <source>
        <dbReference type="Proteomes" id="UP001226091"/>
    </source>
</evidence>
<evidence type="ECO:0000313" key="1">
    <source>
        <dbReference type="EMBL" id="WHZ60039.1"/>
    </source>
</evidence>
<dbReference type="EMBL" id="CP126116">
    <property type="protein sequence ID" value="WHZ60039.1"/>
    <property type="molecule type" value="Genomic_DNA"/>
</dbReference>
<accession>A0ACD4RI79</accession>
<keyword evidence="2" id="KW-1185">Reference proteome</keyword>
<proteinExistence type="predicted"/>
<dbReference type="Proteomes" id="UP001226091">
    <property type="component" value="Chromosome"/>
</dbReference>
<sequence length="140" mass="14832">MNWNCNQPSQVLPAIVHPTKCCTKHTFSNVVQPHIHPSHTTIVNHTNVQNQHYFPQTQSVANQVTNQNFNMGPGPGQVAGAYMPGPGQVAGAYMPGPGQVAGAYMPGYGQPGQVAGAMSNMPAPGVGGAYNPGNMKRPWR</sequence>